<protein>
    <submittedName>
        <fullName evidence="1">Uncharacterized protein</fullName>
    </submittedName>
</protein>
<reference evidence="1 2" key="1">
    <citation type="journal article" date="2016" name="Nat. Commun.">
        <title>Extremotolerant tardigrade genome and improved radiotolerance of human cultured cells by tardigrade-unique protein.</title>
        <authorList>
            <person name="Hashimoto T."/>
            <person name="Horikawa D.D."/>
            <person name="Saito Y."/>
            <person name="Kuwahara H."/>
            <person name="Kozuka-Hata H."/>
            <person name="Shin-I T."/>
            <person name="Minakuchi Y."/>
            <person name="Ohishi K."/>
            <person name="Motoyama A."/>
            <person name="Aizu T."/>
            <person name="Enomoto A."/>
            <person name="Kondo K."/>
            <person name="Tanaka S."/>
            <person name="Hara Y."/>
            <person name="Koshikawa S."/>
            <person name="Sagara H."/>
            <person name="Miura T."/>
            <person name="Yokobori S."/>
            <person name="Miyagawa K."/>
            <person name="Suzuki Y."/>
            <person name="Kubo T."/>
            <person name="Oyama M."/>
            <person name="Kohara Y."/>
            <person name="Fujiyama A."/>
            <person name="Arakawa K."/>
            <person name="Katayama T."/>
            <person name="Toyoda A."/>
            <person name="Kunieda T."/>
        </authorList>
    </citation>
    <scope>NUCLEOTIDE SEQUENCE [LARGE SCALE GENOMIC DNA]</scope>
    <source>
        <strain evidence="1 2">YOKOZUNA-1</strain>
    </source>
</reference>
<dbReference type="AlphaFoldDB" id="A0A1D1VCE4"/>
<evidence type="ECO:0000313" key="2">
    <source>
        <dbReference type="Proteomes" id="UP000186922"/>
    </source>
</evidence>
<gene>
    <name evidence="1" type="primary">RvY_09699-1</name>
    <name evidence="1" type="synonym">RvY_09699.1</name>
    <name evidence="1" type="ORF">RvY_09699</name>
</gene>
<proteinExistence type="predicted"/>
<dbReference type="EMBL" id="BDGG01000004">
    <property type="protein sequence ID" value="GAU98570.1"/>
    <property type="molecule type" value="Genomic_DNA"/>
</dbReference>
<feature type="non-terminal residue" evidence="1">
    <location>
        <position position="1"/>
    </location>
</feature>
<name>A0A1D1VCE4_RAMVA</name>
<evidence type="ECO:0000313" key="1">
    <source>
        <dbReference type="EMBL" id="GAU98570.1"/>
    </source>
</evidence>
<dbReference type="Proteomes" id="UP000186922">
    <property type="component" value="Unassembled WGS sequence"/>
</dbReference>
<keyword evidence="2" id="KW-1185">Reference proteome</keyword>
<sequence length="55" mass="6308">LPQRSTLAVHPFSRIRLRVSKYSKFSCESSEFFRGGEWLGEPLVLGTAILSRHLF</sequence>
<accession>A0A1D1VCE4</accession>
<organism evidence="1 2">
    <name type="scientific">Ramazzottius varieornatus</name>
    <name type="common">Water bear</name>
    <name type="synonym">Tardigrade</name>
    <dbReference type="NCBI Taxonomy" id="947166"/>
    <lineage>
        <taxon>Eukaryota</taxon>
        <taxon>Metazoa</taxon>
        <taxon>Ecdysozoa</taxon>
        <taxon>Tardigrada</taxon>
        <taxon>Eutardigrada</taxon>
        <taxon>Parachela</taxon>
        <taxon>Hypsibioidea</taxon>
        <taxon>Ramazzottiidae</taxon>
        <taxon>Ramazzottius</taxon>
    </lineage>
</organism>
<comment type="caution">
    <text evidence="1">The sequence shown here is derived from an EMBL/GenBank/DDBJ whole genome shotgun (WGS) entry which is preliminary data.</text>
</comment>